<evidence type="ECO:0000313" key="3">
    <source>
        <dbReference type="Proteomes" id="UP001652700"/>
    </source>
</evidence>
<dbReference type="Gene3D" id="3.30.420.10">
    <property type="entry name" value="Ribonuclease H-like superfamily/Ribonuclease H"/>
    <property type="match status" value="1"/>
</dbReference>
<evidence type="ECO:0000313" key="2">
    <source>
        <dbReference type="EnsemblMetazoa" id="XP_050505470.1"/>
    </source>
</evidence>
<dbReference type="InterPro" id="IPR012337">
    <property type="entry name" value="RNaseH-like_sf"/>
</dbReference>
<evidence type="ECO:0000259" key="1">
    <source>
        <dbReference type="PROSITE" id="PS50879"/>
    </source>
</evidence>
<dbReference type="SUPFAM" id="SSF53098">
    <property type="entry name" value="Ribonuclease H-like"/>
    <property type="match status" value="1"/>
</dbReference>
<dbReference type="Gene3D" id="3.60.10.10">
    <property type="entry name" value="Endonuclease/exonuclease/phosphatase"/>
    <property type="match status" value="1"/>
</dbReference>
<dbReference type="Pfam" id="PF14529">
    <property type="entry name" value="Exo_endo_phos_2"/>
    <property type="match status" value="1"/>
</dbReference>
<dbReference type="InterPro" id="IPR036397">
    <property type="entry name" value="RNaseH_sf"/>
</dbReference>
<name>A0ABM5K5K1_DIAVI</name>
<dbReference type="InterPro" id="IPR005135">
    <property type="entry name" value="Endo/exonuclease/phosphatase"/>
</dbReference>
<organism evidence="2 3">
    <name type="scientific">Diabrotica virgifera virgifera</name>
    <name type="common">western corn rootworm</name>
    <dbReference type="NCBI Taxonomy" id="50390"/>
    <lineage>
        <taxon>Eukaryota</taxon>
        <taxon>Metazoa</taxon>
        <taxon>Ecdysozoa</taxon>
        <taxon>Arthropoda</taxon>
        <taxon>Hexapoda</taxon>
        <taxon>Insecta</taxon>
        <taxon>Pterygota</taxon>
        <taxon>Neoptera</taxon>
        <taxon>Endopterygota</taxon>
        <taxon>Coleoptera</taxon>
        <taxon>Polyphaga</taxon>
        <taxon>Cucujiformia</taxon>
        <taxon>Chrysomeloidea</taxon>
        <taxon>Chrysomelidae</taxon>
        <taxon>Galerucinae</taxon>
        <taxon>Diabroticina</taxon>
        <taxon>Diabroticites</taxon>
        <taxon>Diabrotica</taxon>
    </lineage>
</organism>
<keyword evidence="3" id="KW-1185">Reference proteome</keyword>
<accession>A0ABM5K5K1</accession>
<proteinExistence type="predicted"/>
<dbReference type="PANTHER" id="PTHR36688">
    <property type="entry name" value="ENDO/EXONUCLEASE/PHOSPHATASE DOMAIN-CONTAINING PROTEIN"/>
    <property type="match status" value="1"/>
</dbReference>
<dbReference type="RefSeq" id="XP_050505470.1">
    <property type="nucleotide sequence ID" value="XM_050649513.1"/>
</dbReference>
<feature type="domain" description="RNase H type-1" evidence="1">
    <location>
        <begin position="368"/>
        <end position="500"/>
    </location>
</feature>
<dbReference type="SUPFAM" id="SSF56219">
    <property type="entry name" value="DNase I-like"/>
    <property type="match status" value="1"/>
</dbReference>
<dbReference type="InterPro" id="IPR002156">
    <property type="entry name" value="RNaseH_domain"/>
</dbReference>
<dbReference type="InterPro" id="IPR052560">
    <property type="entry name" value="RdDP_mobile_element"/>
</dbReference>
<reference evidence="2" key="1">
    <citation type="submission" date="2025-05" db="UniProtKB">
        <authorList>
            <consortium name="EnsemblMetazoa"/>
        </authorList>
    </citation>
    <scope>IDENTIFICATION</scope>
</reference>
<dbReference type="PANTHER" id="PTHR36688:SF2">
    <property type="entry name" value="ENDONUCLEASE_EXONUCLEASE_PHOSPHATASE DOMAIN-CONTAINING PROTEIN"/>
    <property type="match status" value="1"/>
</dbReference>
<dbReference type="GeneID" id="114326877"/>
<dbReference type="CDD" id="cd09276">
    <property type="entry name" value="Rnase_HI_RT_non_LTR"/>
    <property type="match status" value="1"/>
</dbReference>
<dbReference type="EnsemblMetazoa" id="XM_050649513.1">
    <property type="protein sequence ID" value="XP_050505470.1"/>
    <property type="gene ID" value="LOC114326877"/>
</dbReference>
<sequence>MVFLNEYDVNIVLLNETHLKFSQHLHIPNFYCYRDDRIDGWGGIAVLIHQSLAADRIDISHIHLPEKWQAIIIKFEKFFIIGSYKTPDVRFRKEIFRELVQMCDKPFFFIGDLNCQHSLWGSSSNNPNGNRLADLLEEDNLCFLNTGEATRISPPDSNSVPDVAIASPGLAVDCLWEVFPEIGASDHFPFVVCYGQDRNSPQGNDPLQDRSIFNVKKANWEQFNQYIESNINNIPNESYTDFQNLILDAANRFIPKKKRVRFHKPQLPWWDEECSVLIKSKREAVKKFKQVPSLENFINFKKIRAHCKNKELKSKKKKSFVVFCSTISPDTPISVMWRKISPMAYETVNMGKEANNQTKFMEWYLNNWSEYKLIFTDGSKDKQGNVGIGIYLTERTQLTARLPSANSICSAEVFAIKKALELIQQNNFTKCLICSDSKSALEKITRPSYKAAIDSQTLQLKQKLCEFDEQQREIKFAWIPSHTGIIGNDRADHLANLGIKLPISEEPKAPFKDFQIKYKENLWIGWENRFQQIGQAKGITYCSQVTVPYKKAWFTKFPNLGRGIITQMCRMRSGHCSVPVHLFRLKVVNSNQCLCGSVGTLQHVLLECTRFQRESQLLRRELERDPTLTDVLFKNLNSKTLIAVQKFLTSTMTRV</sequence>
<dbReference type="Proteomes" id="UP001652700">
    <property type="component" value="Unplaced"/>
</dbReference>
<dbReference type="PROSITE" id="PS50879">
    <property type="entry name" value="RNASE_H_1"/>
    <property type="match status" value="1"/>
</dbReference>
<protein>
    <recommendedName>
        <fullName evidence="1">RNase H type-1 domain-containing protein</fullName>
    </recommendedName>
</protein>
<dbReference type="InterPro" id="IPR036691">
    <property type="entry name" value="Endo/exonu/phosph_ase_sf"/>
</dbReference>
<dbReference type="Pfam" id="PF00075">
    <property type="entry name" value="RNase_H"/>
    <property type="match status" value="1"/>
</dbReference>